<feature type="compositionally biased region" description="Basic and acidic residues" evidence="1">
    <location>
        <begin position="9"/>
        <end position="20"/>
    </location>
</feature>
<dbReference type="InterPro" id="IPR028098">
    <property type="entry name" value="Glyco_trans_4-like_N"/>
</dbReference>
<protein>
    <submittedName>
        <fullName evidence="4">Glycosyltransferase</fullName>
        <ecNumber evidence="4">2.4.-.-</ecNumber>
    </submittedName>
</protein>
<feature type="region of interest" description="Disordered" evidence="1">
    <location>
        <begin position="1"/>
        <end position="29"/>
    </location>
</feature>
<gene>
    <name evidence="4" type="ORF">ABEG18_07110</name>
</gene>
<dbReference type="PANTHER" id="PTHR12526">
    <property type="entry name" value="GLYCOSYLTRANSFERASE"/>
    <property type="match status" value="1"/>
</dbReference>
<dbReference type="AlphaFoldDB" id="A0AAU7JJT8"/>
<evidence type="ECO:0000256" key="1">
    <source>
        <dbReference type="SAM" id="MobiDB-lite"/>
    </source>
</evidence>
<proteinExistence type="predicted"/>
<dbReference type="Pfam" id="PF13439">
    <property type="entry name" value="Glyco_transf_4"/>
    <property type="match status" value="1"/>
</dbReference>
<keyword evidence="4" id="KW-0808">Transferase</keyword>
<dbReference type="EMBL" id="CP157484">
    <property type="protein sequence ID" value="XBO40526.1"/>
    <property type="molecule type" value="Genomic_DNA"/>
</dbReference>
<feature type="domain" description="Glycosyltransferase subfamily 4-like N-terminal" evidence="3">
    <location>
        <begin position="43"/>
        <end position="198"/>
    </location>
</feature>
<feature type="domain" description="Glycosyl transferase family 1" evidence="2">
    <location>
        <begin position="204"/>
        <end position="370"/>
    </location>
</feature>
<dbReference type="GO" id="GO:0016757">
    <property type="term" value="F:glycosyltransferase activity"/>
    <property type="evidence" value="ECO:0007669"/>
    <property type="project" value="UniProtKB-KW"/>
</dbReference>
<dbReference type="EC" id="2.4.-.-" evidence="4"/>
<name>A0AAU7JJT8_9HYPH</name>
<accession>A0AAU7JJT8</accession>
<evidence type="ECO:0000313" key="4">
    <source>
        <dbReference type="EMBL" id="XBO40526.1"/>
    </source>
</evidence>
<dbReference type="SUPFAM" id="SSF53756">
    <property type="entry name" value="UDP-Glycosyltransferase/glycogen phosphorylase"/>
    <property type="match status" value="1"/>
</dbReference>
<keyword evidence="4" id="KW-0328">Glycosyltransferase</keyword>
<evidence type="ECO:0000259" key="3">
    <source>
        <dbReference type="Pfam" id="PF13439"/>
    </source>
</evidence>
<sequence length="412" mass="43902">MDAQDGSAEDERSARDREPRFPPASPGERPLAICLFTDSRAPSGVGEHMLTLVRHLRAACRLSVVGMRSAESRRLLRRAEALGCDTLAMPRWELPESLAELGRFLAAQRPDIMHIHAGVGWEGLPAAYAARSAGVPAIIRTEHLPYLLTDERQRRWHAENLPLLQALVCVSDSSRRSYEAEGAPPSLLHVIRNGVDPSPPTASRDETRRRLGVPGGVPLLLTVARLAAQKGHADLLAAAPLVLAACPDARFAWVGAGPLESALAADVEAAGLSHAILRLGRRDDVPDLMAASDLLVLPSLFEGLPLVLLEAMAAGLPALATRVPGSADAVRDGESGVLVPPGDPPALAAAIIALLRDPARRAALASSARRRFEADFTAARMARETLALYRRLLSVARADARLAPTPSSMETS</sequence>
<evidence type="ECO:0000259" key="2">
    <source>
        <dbReference type="Pfam" id="PF00534"/>
    </source>
</evidence>
<dbReference type="InterPro" id="IPR001296">
    <property type="entry name" value="Glyco_trans_1"/>
</dbReference>
<reference evidence="4" key="1">
    <citation type="submission" date="2024-05" db="EMBL/GenBank/DDBJ databases">
        <authorList>
            <person name="Kim S."/>
            <person name="Heo J."/>
            <person name="Choi H."/>
            <person name="Choi Y."/>
            <person name="Kwon S.-W."/>
            <person name="Kim Y."/>
        </authorList>
    </citation>
    <scope>NUCLEOTIDE SEQUENCE</scope>
    <source>
        <strain evidence="4">KACC 23698</strain>
    </source>
</reference>
<dbReference type="PANTHER" id="PTHR12526:SF636">
    <property type="entry name" value="BLL3647 PROTEIN"/>
    <property type="match status" value="1"/>
</dbReference>
<dbReference type="Pfam" id="PF00534">
    <property type="entry name" value="Glycos_transf_1"/>
    <property type="match status" value="1"/>
</dbReference>
<organism evidence="4">
    <name type="scientific">Alsobacter sp. KACC 23698</name>
    <dbReference type="NCBI Taxonomy" id="3149229"/>
    <lineage>
        <taxon>Bacteria</taxon>
        <taxon>Pseudomonadati</taxon>
        <taxon>Pseudomonadota</taxon>
        <taxon>Alphaproteobacteria</taxon>
        <taxon>Hyphomicrobiales</taxon>
        <taxon>Alsobacteraceae</taxon>
        <taxon>Alsobacter</taxon>
    </lineage>
</organism>
<dbReference type="Gene3D" id="3.40.50.2000">
    <property type="entry name" value="Glycogen Phosphorylase B"/>
    <property type="match status" value="2"/>
</dbReference>